<keyword evidence="7" id="KW-1185">Reference proteome</keyword>
<dbReference type="PANTHER" id="PTHR22762:SF144">
    <property type="entry name" value="ALPHA-XYLOSIDASE"/>
    <property type="match status" value="1"/>
</dbReference>
<dbReference type="Pfam" id="PF01055">
    <property type="entry name" value="Glyco_hydro_31_2nd"/>
    <property type="match status" value="1"/>
</dbReference>
<dbReference type="Gene3D" id="2.60.40.1760">
    <property type="entry name" value="glycosyl hydrolase (family 31)"/>
    <property type="match status" value="1"/>
</dbReference>
<dbReference type="SUPFAM" id="SSF51445">
    <property type="entry name" value="(Trans)glycosidases"/>
    <property type="match status" value="1"/>
</dbReference>
<dbReference type="RefSeq" id="WP_088979030.1">
    <property type="nucleotide sequence ID" value="NZ_LT607753.1"/>
</dbReference>
<evidence type="ECO:0000313" key="7">
    <source>
        <dbReference type="Proteomes" id="UP000198215"/>
    </source>
</evidence>
<evidence type="ECO:0000256" key="2">
    <source>
        <dbReference type="RuleBase" id="RU361185"/>
    </source>
</evidence>
<dbReference type="OrthoDB" id="176168at2"/>
<proteinExistence type="inferred from homology"/>
<keyword evidence="2 6" id="KW-0378">Hydrolase</keyword>
<dbReference type="InterPro" id="IPR013780">
    <property type="entry name" value="Glyco_hydro_b"/>
</dbReference>
<evidence type="ECO:0000259" key="5">
    <source>
        <dbReference type="Pfam" id="PF21365"/>
    </source>
</evidence>
<sequence>MTGIVRDEELGAPEILRRVSRIRRDGPDVVVDVDAHPAVRLPGTPGWLTGEPVTDQGVETSMPNLPNLRLPPLTASSWQVRVAFAGPRTVRIVVARVGARVLAEEPTWLGIVTDPRPEPVDPRIEEHPDHVTVHAGQVGVRISRFPFAVAITDADGRTVLRTGERLRQVAGFPVAPPVLGDGTHTTLHCELGPEEEITGFGEQFSRLVKNGQQLLLRVEDALGTGTGLAYKPVPVWHSTAGYTGFLNTGATVTADVGHTRPSVLALTAADEAIDLYVCVDADPRTRLGDYTALTGRPNRPPLWAFGYWMGRCRYHSRAEMEGVARGMADHDVPCDVLHLDPDWLVVDRLNTDFIWNTDRFGDRAALVKALDDHGCRLSVWELPYLDPASPRYAEAEAAGYLVRDTSGATARMRGTPTPDGRPRALIDFTNPKARRWWQDLHADFLDDGVAVFKTDFGEGLPDDAALADGTPPRHAHNLYPLRYNGAVSVAIAERTGRDPLVWGRSGWAGSHRHPGQWGGDAESTVAGMRATVRGGLSYALSAPGFWSHDIGGFFGPELTPALYARWTQLGALSPLMRAHGLRPREPWEFGPRTLDISREWIRLRYSLLPYLWQVATESAARGWPMMRPCALHHPQDPVANGLDGQFLLGADLLVVPIFDDGDEPVHRVFHVPAGEWTDLLSGERYRGPGWHSVEVPLDRMPVLVRAGAVIPRVDLPDRFRRTDDLVGLPWTLHVFGDADHDLRLAGFDGTDTRVRIRGGEAEATGGQSVRRQVVRHG</sequence>
<dbReference type="EMBL" id="LT607753">
    <property type="protein sequence ID" value="SCG76780.1"/>
    <property type="molecule type" value="Genomic_DNA"/>
</dbReference>
<evidence type="ECO:0000256" key="1">
    <source>
        <dbReference type="ARBA" id="ARBA00007806"/>
    </source>
</evidence>
<feature type="domain" description="Glycoside hydrolase family 31 TIM barrel" evidence="3">
    <location>
        <begin position="298"/>
        <end position="613"/>
    </location>
</feature>
<dbReference type="PANTHER" id="PTHR22762">
    <property type="entry name" value="ALPHA-GLUCOSIDASE"/>
    <property type="match status" value="1"/>
</dbReference>
<dbReference type="InterPro" id="IPR048395">
    <property type="entry name" value="Glyco_hydro_31_C"/>
</dbReference>
<dbReference type="Proteomes" id="UP000198215">
    <property type="component" value="Chromosome I"/>
</dbReference>
<accession>A0A1C5K1U5</accession>
<feature type="domain" description="Glycoside hydrolase family 31 N-terminal" evidence="4">
    <location>
        <begin position="80"/>
        <end position="255"/>
    </location>
</feature>
<dbReference type="InterPro" id="IPR011013">
    <property type="entry name" value="Gal_mutarotase_sf_dom"/>
</dbReference>
<name>A0A1C5K1U5_9ACTN</name>
<dbReference type="Gene3D" id="2.60.40.1180">
    <property type="entry name" value="Golgi alpha-mannosidase II"/>
    <property type="match status" value="1"/>
</dbReference>
<dbReference type="SUPFAM" id="SSF74650">
    <property type="entry name" value="Galactose mutarotase-like"/>
    <property type="match status" value="1"/>
</dbReference>
<evidence type="ECO:0000259" key="3">
    <source>
        <dbReference type="Pfam" id="PF01055"/>
    </source>
</evidence>
<dbReference type="CDD" id="cd06593">
    <property type="entry name" value="GH31_xylosidase_YicI"/>
    <property type="match status" value="1"/>
</dbReference>
<dbReference type="InterPro" id="IPR017853">
    <property type="entry name" value="GH"/>
</dbReference>
<feature type="domain" description="Glycosyl hydrolase family 31 C-terminal" evidence="5">
    <location>
        <begin position="622"/>
        <end position="710"/>
    </location>
</feature>
<dbReference type="Pfam" id="PF13802">
    <property type="entry name" value="Gal_mutarotas_2"/>
    <property type="match status" value="1"/>
</dbReference>
<dbReference type="CDD" id="cd14752">
    <property type="entry name" value="GH31_N"/>
    <property type="match status" value="1"/>
</dbReference>
<protein>
    <submittedName>
        <fullName evidence="6">Alpha-D-xyloside xylohydrolase</fullName>
    </submittedName>
</protein>
<gene>
    <name evidence="6" type="ORF">GA0070614_6006</name>
</gene>
<dbReference type="Gene3D" id="3.20.20.80">
    <property type="entry name" value="Glycosidases"/>
    <property type="match status" value="1"/>
</dbReference>
<dbReference type="GO" id="GO:0004553">
    <property type="term" value="F:hydrolase activity, hydrolyzing O-glycosyl compounds"/>
    <property type="evidence" value="ECO:0007669"/>
    <property type="project" value="InterPro"/>
</dbReference>
<dbReference type="InterPro" id="IPR000322">
    <property type="entry name" value="Glyco_hydro_31_TIM"/>
</dbReference>
<dbReference type="AlphaFoldDB" id="A0A1C5K1U5"/>
<reference evidence="7" key="1">
    <citation type="submission" date="2016-06" db="EMBL/GenBank/DDBJ databases">
        <authorList>
            <person name="Varghese N."/>
            <person name="Submissions Spin"/>
        </authorList>
    </citation>
    <scope>NUCLEOTIDE SEQUENCE [LARGE SCALE GENOMIC DNA]</scope>
    <source>
        <strain evidence="7">DSM 45161</strain>
    </source>
</reference>
<evidence type="ECO:0000313" key="6">
    <source>
        <dbReference type="EMBL" id="SCG76780.1"/>
    </source>
</evidence>
<organism evidence="6 7">
    <name type="scientific">Micromonospora coxensis</name>
    <dbReference type="NCBI Taxonomy" id="356852"/>
    <lineage>
        <taxon>Bacteria</taxon>
        <taxon>Bacillati</taxon>
        <taxon>Actinomycetota</taxon>
        <taxon>Actinomycetes</taxon>
        <taxon>Micromonosporales</taxon>
        <taxon>Micromonosporaceae</taxon>
        <taxon>Micromonospora</taxon>
    </lineage>
</organism>
<dbReference type="SUPFAM" id="SSF51011">
    <property type="entry name" value="Glycosyl hydrolase domain"/>
    <property type="match status" value="1"/>
</dbReference>
<dbReference type="GO" id="GO:0005975">
    <property type="term" value="P:carbohydrate metabolic process"/>
    <property type="evidence" value="ECO:0007669"/>
    <property type="project" value="InterPro"/>
</dbReference>
<dbReference type="Pfam" id="PF21365">
    <property type="entry name" value="Glyco_hydro_31_3rd"/>
    <property type="match status" value="1"/>
</dbReference>
<dbReference type="InterPro" id="IPR025887">
    <property type="entry name" value="Glyco_hydro_31_N_dom"/>
</dbReference>
<keyword evidence="2" id="KW-0326">Glycosidase</keyword>
<comment type="similarity">
    <text evidence="1 2">Belongs to the glycosyl hydrolase 31 family.</text>
</comment>
<evidence type="ECO:0000259" key="4">
    <source>
        <dbReference type="Pfam" id="PF13802"/>
    </source>
</evidence>
<dbReference type="GO" id="GO:0030246">
    <property type="term" value="F:carbohydrate binding"/>
    <property type="evidence" value="ECO:0007669"/>
    <property type="project" value="InterPro"/>
</dbReference>